<feature type="chain" id="PRO_5041419288" description="glycerophosphodiester phosphodiesterase" evidence="9">
    <location>
        <begin position="35"/>
        <end position="758"/>
    </location>
</feature>
<dbReference type="OMA" id="YMINEEV"/>
<proteinExistence type="inferred from homology"/>
<evidence type="ECO:0000313" key="11">
    <source>
        <dbReference type="EMBL" id="KAH9306372.1"/>
    </source>
</evidence>
<evidence type="ECO:0000256" key="3">
    <source>
        <dbReference type="ARBA" id="ARBA00022729"/>
    </source>
</evidence>
<evidence type="ECO:0000256" key="1">
    <source>
        <dbReference type="ARBA" id="ARBA00007277"/>
    </source>
</evidence>
<dbReference type="GO" id="GO:0006071">
    <property type="term" value="P:glycerol metabolic process"/>
    <property type="evidence" value="ECO:0007669"/>
    <property type="project" value="UniProtKB-KW"/>
</dbReference>
<dbReference type="EC" id="3.1.4.46" evidence="2"/>
<dbReference type="CDD" id="cd08603">
    <property type="entry name" value="GDPD_SHV3_repeat_1"/>
    <property type="match status" value="1"/>
</dbReference>
<evidence type="ECO:0000256" key="9">
    <source>
        <dbReference type="SAM" id="SignalP"/>
    </source>
</evidence>
<evidence type="ECO:0000313" key="12">
    <source>
        <dbReference type="Proteomes" id="UP000824469"/>
    </source>
</evidence>
<dbReference type="InterPro" id="IPR017946">
    <property type="entry name" value="PLC-like_Pdiesterase_TIM-brl"/>
</dbReference>
<accession>A0AA38FLK7</accession>
<dbReference type="Proteomes" id="UP000824469">
    <property type="component" value="Unassembled WGS sequence"/>
</dbReference>
<evidence type="ECO:0000256" key="8">
    <source>
        <dbReference type="SAM" id="MobiDB-lite"/>
    </source>
</evidence>
<dbReference type="GO" id="GO:0006629">
    <property type="term" value="P:lipid metabolic process"/>
    <property type="evidence" value="ECO:0007669"/>
    <property type="project" value="InterPro"/>
</dbReference>
<dbReference type="Gene3D" id="3.20.20.190">
    <property type="entry name" value="Phosphatidylinositol (PI) phosphodiesterase"/>
    <property type="match status" value="2"/>
</dbReference>
<comment type="catalytic activity">
    <reaction evidence="7">
        <text>a sn-glycero-3-phosphodiester + H2O = an alcohol + sn-glycerol 3-phosphate + H(+)</text>
        <dbReference type="Rhea" id="RHEA:12969"/>
        <dbReference type="ChEBI" id="CHEBI:15377"/>
        <dbReference type="ChEBI" id="CHEBI:15378"/>
        <dbReference type="ChEBI" id="CHEBI:30879"/>
        <dbReference type="ChEBI" id="CHEBI:57597"/>
        <dbReference type="ChEBI" id="CHEBI:83408"/>
        <dbReference type="EC" id="3.1.4.46"/>
    </reaction>
</comment>
<dbReference type="GO" id="GO:0008889">
    <property type="term" value="F:glycerophosphodiester phosphodiesterase activity"/>
    <property type="evidence" value="ECO:0007669"/>
    <property type="project" value="UniProtKB-EC"/>
</dbReference>
<dbReference type="PANTHER" id="PTHR43620:SF7">
    <property type="entry name" value="GLYCEROPHOSPHODIESTER PHOSPHODIESTERASE GDPD5-RELATED"/>
    <property type="match status" value="1"/>
</dbReference>
<evidence type="ECO:0000256" key="2">
    <source>
        <dbReference type="ARBA" id="ARBA00012247"/>
    </source>
</evidence>
<feature type="region of interest" description="Disordered" evidence="8">
    <location>
        <begin position="718"/>
        <end position="758"/>
    </location>
</feature>
<dbReference type="PANTHER" id="PTHR43620">
    <property type="entry name" value="GLYCEROPHOSPHORYL DIESTER PHOSPHODIESTERASE"/>
    <property type="match status" value="1"/>
</dbReference>
<dbReference type="AlphaFoldDB" id="A0AA38FLK7"/>
<dbReference type="FunFam" id="3.20.20.190:FF:000011">
    <property type="entry name" value="Glycerophosphodiester phosphodiesterase GDPDL3"/>
    <property type="match status" value="1"/>
</dbReference>
<dbReference type="SUPFAM" id="SSF51695">
    <property type="entry name" value="PLC-like phosphodiesterases"/>
    <property type="match status" value="2"/>
</dbReference>
<sequence length="758" mass="84161">LNPKKKGTMASYGRRLLLVLVALLCLCSLQETCAKKKKKSSWQTLSGKAPLVIARGGLSGFFPDQTKVAYHVAINNSLFDAIMFCDLQLTKDKQGICRTDIKLENSTNIKWVFPNTTNSYIVNGKNISAYFSIDFTTDELFNNVTAIQSFPSRTGVFDGIYQLLSPLQLSEYQPISIWLNIQYSKFYDEHNLSMPLYVRSLSRRMALDYISSTEVGFLRDIKPKFRRSKTLLILRFLNKEDIEPSTNETYGSIIRNLTFVKTFAAGILVPKSYIWPLGTDQYLQTPTNLVEVAHTAGLEIFASDFANDEYDMSYNYSNDPIKEYLQFVDNGNFAVDGVLTDFSVTASEAIACYAHKNLNISSRAGNPLIISHNGASGDYPGCTDTAYEAAIRDGADYIDCSVQITKDGIPFCRESPDLFVGTTITSNSAFYPSRMTKVPAIQRNQGIFTFDLTWKEIQNLTVQTVSPYVEHYQLSRNPAQASVGKYMNLTSFLEFAKRQADINVIINIENARAIISDRNLDVTNATLSALNMSGYDKIADRIRIQSDDSAVLLQFKQRTKFKLIYKVDENNMPISNAAIGEIKTLSETVSLSRGVIFPLAEDFFLSQASNVVSRFHLHNISVFVYTLKNEFPSLAFDFQADPTMEIDSFVQVAKVDGLITEFPATVTSYFGNACRQPRTKIDYSMFLVVPGLAVSIIPPENLSPVGAPAPSLSLVIDPPLPPLNNASTPEPATVSAPEPASGPPSPVSESSRPNCAYH</sequence>
<evidence type="ECO:0000256" key="4">
    <source>
        <dbReference type="ARBA" id="ARBA00022798"/>
    </source>
</evidence>
<feature type="domain" description="GP-PDE" evidence="10">
    <location>
        <begin position="50"/>
        <end position="350"/>
    </location>
</feature>
<dbReference type="EMBL" id="JAHRHJ020000008">
    <property type="protein sequence ID" value="KAH9306372.1"/>
    <property type="molecule type" value="Genomic_DNA"/>
</dbReference>
<evidence type="ECO:0000256" key="5">
    <source>
        <dbReference type="ARBA" id="ARBA00022801"/>
    </source>
</evidence>
<protein>
    <recommendedName>
        <fullName evidence="2">glycerophosphodiester phosphodiesterase</fullName>
        <ecNumber evidence="2">3.1.4.46</ecNumber>
    </recommendedName>
</protein>
<evidence type="ECO:0000256" key="7">
    <source>
        <dbReference type="ARBA" id="ARBA00047512"/>
    </source>
</evidence>
<dbReference type="PROSITE" id="PS51704">
    <property type="entry name" value="GP_PDE"/>
    <property type="match status" value="2"/>
</dbReference>
<feature type="non-terminal residue" evidence="11">
    <location>
        <position position="1"/>
    </location>
</feature>
<feature type="compositionally biased region" description="Low complexity" evidence="8">
    <location>
        <begin position="747"/>
        <end position="758"/>
    </location>
</feature>
<dbReference type="Pfam" id="PF03009">
    <property type="entry name" value="GDPD"/>
    <property type="match status" value="1"/>
</dbReference>
<comment type="caution">
    <text evidence="11">The sequence shown here is derived from an EMBL/GenBank/DDBJ whole genome shotgun (WGS) entry which is preliminary data.</text>
</comment>
<feature type="signal peptide" evidence="9">
    <location>
        <begin position="1"/>
        <end position="34"/>
    </location>
</feature>
<comment type="similarity">
    <text evidence="1">Belongs to the glycerophosphoryl diester phosphodiesterase family.</text>
</comment>
<keyword evidence="12" id="KW-1185">Reference proteome</keyword>
<evidence type="ECO:0000256" key="6">
    <source>
        <dbReference type="ARBA" id="ARBA00023180"/>
    </source>
</evidence>
<keyword evidence="3 9" id="KW-0732">Signal</keyword>
<organism evidence="11 12">
    <name type="scientific">Taxus chinensis</name>
    <name type="common">Chinese yew</name>
    <name type="synonym">Taxus wallichiana var. chinensis</name>
    <dbReference type="NCBI Taxonomy" id="29808"/>
    <lineage>
        <taxon>Eukaryota</taxon>
        <taxon>Viridiplantae</taxon>
        <taxon>Streptophyta</taxon>
        <taxon>Embryophyta</taxon>
        <taxon>Tracheophyta</taxon>
        <taxon>Spermatophyta</taxon>
        <taxon>Pinopsida</taxon>
        <taxon>Pinidae</taxon>
        <taxon>Conifers II</taxon>
        <taxon>Cupressales</taxon>
        <taxon>Taxaceae</taxon>
        <taxon>Taxus</taxon>
    </lineage>
</organism>
<reference evidence="11 12" key="1">
    <citation type="journal article" date="2021" name="Nat. Plants">
        <title>The Taxus genome provides insights into paclitaxel biosynthesis.</title>
        <authorList>
            <person name="Xiong X."/>
            <person name="Gou J."/>
            <person name="Liao Q."/>
            <person name="Li Y."/>
            <person name="Zhou Q."/>
            <person name="Bi G."/>
            <person name="Li C."/>
            <person name="Du R."/>
            <person name="Wang X."/>
            <person name="Sun T."/>
            <person name="Guo L."/>
            <person name="Liang H."/>
            <person name="Lu P."/>
            <person name="Wu Y."/>
            <person name="Zhang Z."/>
            <person name="Ro D.K."/>
            <person name="Shang Y."/>
            <person name="Huang S."/>
            <person name="Yan J."/>
        </authorList>
    </citation>
    <scope>NUCLEOTIDE SEQUENCE [LARGE SCALE GENOMIC DNA]</scope>
    <source>
        <strain evidence="11">Ta-2019</strain>
    </source>
</reference>
<feature type="non-terminal residue" evidence="11">
    <location>
        <position position="758"/>
    </location>
</feature>
<gene>
    <name evidence="11" type="ORF">KI387_010776</name>
</gene>
<keyword evidence="5" id="KW-0378">Hydrolase</keyword>
<name>A0AA38FLK7_TAXCH</name>
<keyword evidence="6" id="KW-0325">Glycoprotein</keyword>
<feature type="domain" description="GP-PDE" evidence="10">
    <location>
        <begin position="367"/>
        <end position="670"/>
    </location>
</feature>
<dbReference type="InterPro" id="IPR030395">
    <property type="entry name" value="GP_PDE_dom"/>
</dbReference>
<evidence type="ECO:0000259" key="10">
    <source>
        <dbReference type="PROSITE" id="PS51704"/>
    </source>
</evidence>
<keyword evidence="4" id="KW-0319">Glycerol metabolism</keyword>